<comment type="caution">
    <text evidence="1">The sequence shown here is derived from an EMBL/GenBank/DDBJ whole genome shotgun (WGS) entry which is preliminary data.</text>
</comment>
<accession>A0A5B7K6M4</accession>
<dbReference type="Proteomes" id="UP000324222">
    <property type="component" value="Unassembled WGS sequence"/>
</dbReference>
<name>A0A5B7K6M4_PORTR</name>
<organism evidence="1 2">
    <name type="scientific">Portunus trituberculatus</name>
    <name type="common">Swimming crab</name>
    <name type="synonym">Neptunus trituberculatus</name>
    <dbReference type="NCBI Taxonomy" id="210409"/>
    <lineage>
        <taxon>Eukaryota</taxon>
        <taxon>Metazoa</taxon>
        <taxon>Ecdysozoa</taxon>
        <taxon>Arthropoda</taxon>
        <taxon>Crustacea</taxon>
        <taxon>Multicrustacea</taxon>
        <taxon>Malacostraca</taxon>
        <taxon>Eumalacostraca</taxon>
        <taxon>Eucarida</taxon>
        <taxon>Decapoda</taxon>
        <taxon>Pleocyemata</taxon>
        <taxon>Brachyura</taxon>
        <taxon>Eubrachyura</taxon>
        <taxon>Portunoidea</taxon>
        <taxon>Portunidae</taxon>
        <taxon>Portuninae</taxon>
        <taxon>Portunus</taxon>
    </lineage>
</organism>
<proteinExistence type="predicted"/>
<dbReference type="AlphaFoldDB" id="A0A5B7K6M4"/>
<evidence type="ECO:0000313" key="2">
    <source>
        <dbReference type="Proteomes" id="UP000324222"/>
    </source>
</evidence>
<protein>
    <submittedName>
        <fullName evidence="1">Uncharacterized protein</fullName>
    </submittedName>
</protein>
<keyword evidence="2" id="KW-1185">Reference proteome</keyword>
<sequence>MVQVLLRDQLVDAVNNVQICMYIQQAHVKILQEALVRGLELESILWSTRRVSSTSDIWIPYRAGQAGTYEELPRPALLLLTHPALLLPFTGGVPGKLFWMGISRAQSGLLSLRKISDK</sequence>
<gene>
    <name evidence="1" type="ORF">E2C01_097791</name>
</gene>
<dbReference type="EMBL" id="VSRR010130469">
    <property type="protein sequence ID" value="MPD02224.1"/>
    <property type="molecule type" value="Genomic_DNA"/>
</dbReference>
<evidence type="ECO:0000313" key="1">
    <source>
        <dbReference type="EMBL" id="MPD02224.1"/>
    </source>
</evidence>
<reference evidence="1 2" key="1">
    <citation type="submission" date="2019-05" db="EMBL/GenBank/DDBJ databases">
        <title>Another draft genome of Portunus trituberculatus and its Hox gene families provides insights of decapod evolution.</title>
        <authorList>
            <person name="Jeong J.-H."/>
            <person name="Song I."/>
            <person name="Kim S."/>
            <person name="Choi T."/>
            <person name="Kim D."/>
            <person name="Ryu S."/>
            <person name="Kim W."/>
        </authorList>
    </citation>
    <scope>NUCLEOTIDE SEQUENCE [LARGE SCALE GENOMIC DNA]</scope>
    <source>
        <tissue evidence="1">Muscle</tissue>
    </source>
</reference>